<dbReference type="STRING" id="83560.NC80_00080"/>
<protein>
    <recommendedName>
        <fullName evidence="3">Lipoprotein</fullName>
    </recommendedName>
</protein>
<reference evidence="1 2" key="1">
    <citation type="submission" date="2014-02" db="EMBL/GenBank/DDBJ databases">
        <authorList>
            <person name="Chen C."/>
            <person name="Conrad T.A."/>
            <person name="Zhou Z."/>
            <person name="Lai Z."/>
            <person name="Zhong G."/>
        </authorList>
    </citation>
    <scope>NUCLEOTIDE SEQUENCE [LARGE SCALE GENOMIC DNA]</scope>
    <source>
        <strain evidence="1 2">Nigg3-28</strain>
    </source>
</reference>
<organism evidence="1 2">
    <name type="scientific">Chlamydia muridarum</name>
    <dbReference type="NCBI Taxonomy" id="83560"/>
    <lineage>
        <taxon>Bacteria</taxon>
        <taxon>Pseudomonadati</taxon>
        <taxon>Chlamydiota</taxon>
        <taxon>Chlamydiia</taxon>
        <taxon>Chlamydiales</taxon>
        <taxon>Chlamydiaceae</taxon>
        <taxon>Chlamydia/Chlamydophila group</taxon>
        <taxon>Chlamydia</taxon>
    </lineage>
</organism>
<evidence type="ECO:0008006" key="3">
    <source>
        <dbReference type="Google" id="ProtNLM"/>
    </source>
</evidence>
<evidence type="ECO:0000313" key="1">
    <source>
        <dbReference type="EMBL" id="AJR10122.1"/>
    </source>
</evidence>
<accession>A0A070A5K7</accession>
<dbReference type="RefSeq" id="WP_010229116.1">
    <property type="nucleotide sequence ID" value="NZ_CP007217.1"/>
</dbReference>
<gene>
    <name evidence="1" type="ORF">BD36_00090</name>
</gene>
<dbReference type="PATRIC" id="fig|83560.10.peg.17"/>
<name>A0A070A5K7_CHLMR</name>
<dbReference type="PROSITE" id="PS51257">
    <property type="entry name" value="PROKAR_LIPOPROTEIN"/>
    <property type="match status" value="1"/>
</dbReference>
<dbReference type="KEGG" id="cmg:NC81_00085"/>
<dbReference type="KEGG" id="cmm:NC80_00080"/>
<dbReference type="EMBL" id="CP007217">
    <property type="protein sequence ID" value="AJR10122.1"/>
    <property type="molecule type" value="Genomic_DNA"/>
</dbReference>
<dbReference type="GeneID" id="1245540"/>
<dbReference type="OMA" id="TTKRWEA"/>
<evidence type="ECO:0000313" key="2">
    <source>
        <dbReference type="Proteomes" id="UP000260363"/>
    </source>
</evidence>
<dbReference type="KEGG" id="cmx:DNC_00085"/>
<proteinExistence type="predicted"/>
<sequence length="192" mass="21829">MRRIGVVVLLFFASCVASLPALGVWCWRQCSSEAWGSLLLDMRAIQRKRDHLHQLSANNTLLKAARQQVSFSDWIERGEQLVFLNKERGALAKFPVAAWDARSRAIQERKAFLKDNRLLWSEQALGGGSTLYSLQKAIQIDSEDIPLLLALFDSRQAQIPIVFLSYWEMTKQISSLGNEVWVVHAEAWGRCV</sequence>
<dbReference type="Proteomes" id="UP000260363">
    <property type="component" value="Chromosome"/>
</dbReference>
<dbReference type="AlphaFoldDB" id="A0A070A5K7"/>